<dbReference type="PANTHER" id="PTHR13778:SF47">
    <property type="entry name" value="LIPOPOLYSACCHARIDE 1,3-GALACTOSYLTRANSFERASE"/>
    <property type="match status" value="1"/>
</dbReference>
<dbReference type="InterPro" id="IPR029044">
    <property type="entry name" value="Nucleotide-diphossugar_trans"/>
</dbReference>
<dbReference type="AlphaFoldDB" id="A0AAE3L603"/>
<dbReference type="InterPro" id="IPR002495">
    <property type="entry name" value="Glyco_trans_8"/>
</dbReference>
<keyword evidence="2" id="KW-0808">Transferase</keyword>
<gene>
    <name evidence="4" type="ORF">J2T55_002413</name>
</gene>
<dbReference type="SUPFAM" id="SSF53448">
    <property type="entry name" value="Nucleotide-diphospho-sugar transferases"/>
    <property type="match status" value="1"/>
</dbReference>
<proteinExistence type="predicted"/>
<name>A0AAE3L603_9GAMM</name>
<keyword evidence="1" id="KW-0328">Glycosyltransferase</keyword>
<dbReference type="Gene3D" id="3.90.550.10">
    <property type="entry name" value="Spore Coat Polysaccharide Biosynthesis Protein SpsA, Chain A"/>
    <property type="match status" value="1"/>
</dbReference>
<keyword evidence="5" id="KW-1185">Reference proteome</keyword>
<accession>A0AAE3L603</accession>
<evidence type="ECO:0000313" key="4">
    <source>
        <dbReference type="EMBL" id="MCS3904377.1"/>
    </source>
</evidence>
<dbReference type="Proteomes" id="UP001204445">
    <property type="component" value="Unassembled WGS sequence"/>
</dbReference>
<dbReference type="GO" id="GO:0016757">
    <property type="term" value="F:glycosyltransferase activity"/>
    <property type="evidence" value="ECO:0007669"/>
    <property type="project" value="UniProtKB-KW"/>
</dbReference>
<reference evidence="4" key="1">
    <citation type="submission" date="2022-08" db="EMBL/GenBank/DDBJ databases">
        <title>Genomic Encyclopedia of Type Strains, Phase III (KMG-III): the genomes of soil and plant-associated and newly described type strains.</title>
        <authorList>
            <person name="Whitman W."/>
        </authorList>
    </citation>
    <scope>NUCLEOTIDE SEQUENCE</scope>
    <source>
        <strain evidence="4">HMT 1</strain>
    </source>
</reference>
<comment type="caution">
    <text evidence="4">The sequence shown here is derived from an EMBL/GenBank/DDBJ whole genome shotgun (WGS) entry which is preliminary data.</text>
</comment>
<keyword evidence="3" id="KW-0479">Metal-binding</keyword>
<dbReference type="InterPro" id="IPR050748">
    <property type="entry name" value="Glycosyltrans_8_dom-fam"/>
</dbReference>
<evidence type="ECO:0000256" key="3">
    <source>
        <dbReference type="ARBA" id="ARBA00022723"/>
    </source>
</evidence>
<dbReference type="Pfam" id="PF01501">
    <property type="entry name" value="Glyco_transf_8"/>
    <property type="match status" value="1"/>
</dbReference>
<dbReference type="RefSeq" id="WP_259057211.1">
    <property type="nucleotide sequence ID" value="NZ_JANUCT010000021.1"/>
</dbReference>
<dbReference type="PANTHER" id="PTHR13778">
    <property type="entry name" value="GLYCOSYLTRANSFERASE 8 DOMAIN-CONTAINING PROTEIN"/>
    <property type="match status" value="1"/>
</dbReference>
<evidence type="ECO:0000313" key="5">
    <source>
        <dbReference type="Proteomes" id="UP001204445"/>
    </source>
</evidence>
<evidence type="ECO:0000256" key="2">
    <source>
        <dbReference type="ARBA" id="ARBA00022679"/>
    </source>
</evidence>
<organism evidence="4 5">
    <name type="scientific">Methylohalomonas lacus</name>
    <dbReference type="NCBI Taxonomy" id="398773"/>
    <lineage>
        <taxon>Bacteria</taxon>
        <taxon>Pseudomonadati</taxon>
        <taxon>Pseudomonadota</taxon>
        <taxon>Gammaproteobacteria</taxon>
        <taxon>Methylohalomonadales</taxon>
        <taxon>Methylohalomonadaceae</taxon>
        <taxon>Methylohalomonas</taxon>
    </lineage>
</organism>
<protein>
    <submittedName>
        <fullName evidence="4">Lipopolysaccharide biosynthesis glycosyltransferase</fullName>
    </submittedName>
</protein>
<dbReference type="EMBL" id="JANUCT010000021">
    <property type="protein sequence ID" value="MCS3904377.1"/>
    <property type="molecule type" value="Genomic_DNA"/>
</dbReference>
<sequence length="314" mass="36366">MNIVFCGDRNIAKPAAVTAKSIRLANQQDIELKFIVIGYNWSSEDVAFFEKIVGNVEYIETYGCELPEVKYRRHVPNTAYLVLKIPELLSQYERLIYLDADLYIRDQRFFELNNIDLEGHTIAATLDCGPPYAANEKGIVDWRNLGMNPMAKLLNSGVMILDNKRLIESGYFEKAFEYAFSSGDSMRLADQDAINIVLNGLWKRLDQSYNYMPRCIHDTGGIYGFIDMKELDAACGNPCVVHFAGKFKPWINMEDTPWFDEWKSIAAMTGWTPWLYNQKNGLYFQLKKAVRFSILVITKIYKEVRKIGYYWQRI</sequence>
<dbReference type="CDD" id="cd04194">
    <property type="entry name" value="GT8_A4GalT_like"/>
    <property type="match status" value="1"/>
</dbReference>
<dbReference type="GO" id="GO:0046872">
    <property type="term" value="F:metal ion binding"/>
    <property type="evidence" value="ECO:0007669"/>
    <property type="project" value="UniProtKB-KW"/>
</dbReference>
<evidence type="ECO:0000256" key="1">
    <source>
        <dbReference type="ARBA" id="ARBA00022676"/>
    </source>
</evidence>